<feature type="region of interest" description="Disordered" evidence="2">
    <location>
        <begin position="1247"/>
        <end position="1266"/>
    </location>
</feature>
<dbReference type="SMART" id="SM00313">
    <property type="entry name" value="PXA"/>
    <property type="match status" value="1"/>
</dbReference>
<dbReference type="Pfam" id="PF00615">
    <property type="entry name" value="RGS"/>
    <property type="match status" value="1"/>
</dbReference>
<name>J5SW72_TRIAS</name>
<dbReference type="InterPro" id="IPR003114">
    <property type="entry name" value="Phox_assoc"/>
</dbReference>
<dbReference type="Proteomes" id="UP000002748">
    <property type="component" value="Unassembled WGS sequence"/>
</dbReference>
<dbReference type="HOGENOM" id="CLU_002131_1_0_1"/>
<dbReference type="PANTHER" id="PTHR22775:SF3">
    <property type="entry name" value="SORTING NEXIN-13"/>
    <property type="match status" value="1"/>
</dbReference>
<feature type="compositionally biased region" description="Polar residues" evidence="2">
    <location>
        <begin position="599"/>
        <end position="621"/>
    </location>
</feature>
<organism evidence="6 7">
    <name type="scientific">Trichosporon asahii var. asahii (strain ATCC 90039 / CBS 2479 / JCM 2466 / KCTC 7840 / NBRC 103889/ NCYC 2677 / UAMH 7654)</name>
    <name type="common">Yeast</name>
    <dbReference type="NCBI Taxonomy" id="1186058"/>
    <lineage>
        <taxon>Eukaryota</taxon>
        <taxon>Fungi</taxon>
        <taxon>Dikarya</taxon>
        <taxon>Basidiomycota</taxon>
        <taxon>Agaricomycotina</taxon>
        <taxon>Tremellomycetes</taxon>
        <taxon>Trichosporonales</taxon>
        <taxon>Trichosporonaceae</taxon>
        <taxon>Trichosporon</taxon>
    </lineage>
</organism>
<feature type="compositionally biased region" description="Gly residues" evidence="2">
    <location>
        <begin position="1247"/>
        <end position="1256"/>
    </location>
</feature>
<dbReference type="InterPro" id="IPR001683">
    <property type="entry name" value="PX_dom"/>
</dbReference>
<dbReference type="SMART" id="SM00315">
    <property type="entry name" value="RGS"/>
    <property type="match status" value="1"/>
</dbReference>
<dbReference type="InterPro" id="IPR016137">
    <property type="entry name" value="RGS"/>
</dbReference>
<dbReference type="PROSITE" id="PS50132">
    <property type="entry name" value="RGS"/>
    <property type="match status" value="1"/>
</dbReference>
<dbReference type="KEGG" id="tasa:A1Q1_03238"/>
<proteinExistence type="inferred from homology"/>
<comment type="similarity">
    <text evidence="1">Belongs to the sorting nexin family.</text>
</comment>
<keyword evidence="3" id="KW-0472">Membrane</keyword>
<sequence length="1266" mass="138447">MPRIRPAAWAALAVTIAVIGVLIKTDSLKILVLGPLVSTFCLSLGVCGLVLAANYLEQRSDAPSLTERQASATRPFALATDPQWSWYRNKRKLDNDPEPSFPPVHGFEEPKLAARLSTVLGLIRGSFILPWFSKISRAPAFPNKVEGVIRHALGEVSTRVETVDWPSLGVEKVLPLVTEHIAHYKNVEHLAGSIGTSDALPLPLPKDAHAAFTHHTHTSAESNIPAIEAHLRGHVERIVSAVVPLEEQSAVLTTIVREIVLGAILMPVFNLLSEPDFWNRQINEQGGKYLHQRWVAKGLHVLTLRKQVNQVLSALSTVPAPASGSSPAKPPVQPISVQSTPRQFEDFMRSITKLRTLGEARRLRSDIDREYRHARAAFRAASQRSKEDGADNDKAIRHIDRYLHRLERARGAIDHRIEKLSGVSADAIAAPAPSKNIKPTLYRILSDPSSLAYWLEFMERRGRSHLVQFWLTVEGFKDPLEASGQNLALDNVVEGGNRPGANDATIGDDIAFLYSAYFAESGGRLDIPARLVEVISELGQNTTRPFGAVDTRRAKLAVYQAQRAVYELMEEEDWSTFQKSDLYFKAVADLKHSHRPRANSGSTPPISTSNSTARLSPSGQRRVSDGPPISTPSPVASPLLARRPLLVNGSFMPAASSQTATPVTSNDFDSSMTSLRDAALDSGRASPRASPHSSTILSPGTKRHSAQFDILFGTQEEISERNPLFVDEEDQEEVVERQRIAAIQAALEEIIDSDPMSNSQVLEPETEPQTPAAPRSPLQGLHPLAARKKTSRSAEDLTSVRDVGPARPVTRYSPGTRRPRPARRGSDEGVHGRQKSIFAEDPEEDEEQEASTASDGEPDAETVLPAPGNLHLGSEIERLGRKLAELGEQERLLDSLIRQADLTGNARERRRTPRRQVRRGDLTGRRRTRADELDDHTPVQRVLRSGPCIARLGGRESESGHQGADRNACKRLVPSTSAGFVESRRAGLERYLQSLLGSALFCSSTLVQNFLSRGAPSTPSTSSAGPLAPRNLVRTLYKTVASSIDVELAPSMLDIMSQSLTRQLSEVAGGLGVVTEEVAGLIPFTGADDDDDAGDFAGPICDAFLEVFDLKERDWLRRQAIVLLLQQVLGSTVERKVRDLVGKASQPKKIEKLLAAFQENMWPGGKRKEPSPKRTPEEIRETRLSASRKLGRLLPDVLANVVGRSNARKAAQRTFAVIQDQRLNQHLWVRVLDEILYTLFPLGGASGAGASGGSGGSTAVQTPRAQ</sequence>
<dbReference type="CDD" id="cd06093">
    <property type="entry name" value="PX_domain"/>
    <property type="match status" value="1"/>
</dbReference>
<feature type="transmembrane region" description="Helical" evidence="3">
    <location>
        <begin position="30"/>
        <end position="56"/>
    </location>
</feature>
<evidence type="ECO:0000256" key="3">
    <source>
        <dbReference type="SAM" id="Phobius"/>
    </source>
</evidence>
<evidence type="ECO:0000259" key="4">
    <source>
        <dbReference type="PROSITE" id="PS50132"/>
    </source>
</evidence>
<dbReference type="RefSeq" id="XP_014178993.1">
    <property type="nucleotide sequence ID" value="XM_014323518.1"/>
</dbReference>
<protein>
    <recommendedName>
        <fullName evidence="8">Intermediate filament protein</fullName>
    </recommendedName>
</protein>
<evidence type="ECO:0000313" key="6">
    <source>
        <dbReference type="EMBL" id="EJT47861.1"/>
    </source>
</evidence>
<dbReference type="AlphaFoldDB" id="J5SW72"/>
<evidence type="ECO:0000259" key="5">
    <source>
        <dbReference type="PROSITE" id="PS51207"/>
    </source>
</evidence>
<dbReference type="EMBL" id="ALBS01000226">
    <property type="protein sequence ID" value="EJT47861.1"/>
    <property type="molecule type" value="Genomic_DNA"/>
</dbReference>
<dbReference type="InterPro" id="IPR044926">
    <property type="entry name" value="RGS_subdomain_2"/>
</dbReference>
<dbReference type="GO" id="GO:0035091">
    <property type="term" value="F:phosphatidylinositol binding"/>
    <property type="evidence" value="ECO:0007669"/>
    <property type="project" value="InterPro"/>
</dbReference>
<feature type="region of interest" description="Disordered" evidence="2">
    <location>
        <begin position="320"/>
        <end position="339"/>
    </location>
</feature>
<evidence type="ECO:0000313" key="7">
    <source>
        <dbReference type="Proteomes" id="UP000002748"/>
    </source>
</evidence>
<feature type="region of interest" description="Disordered" evidence="2">
    <location>
        <begin position="593"/>
        <end position="637"/>
    </location>
</feature>
<feature type="compositionally biased region" description="Basic residues" evidence="2">
    <location>
        <begin position="908"/>
        <end position="917"/>
    </location>
</feature>
<feature type="region of interest" description="Disordered" evidence="2">
    <location>
        <begin position="677"/>
        <end position="703"/>
    </location>
</feature>
<evidence type="ECO:0008006" key="8">
    <source>
        <dbReference type="Google" id="ProtNLM"/>
    </source>
</evidence>
<dbReference type="Pfam" id="PF02194">
    <property type="entry name" value="PXA"/>
    <property type="match status" value="1"/>
</dbReference>
<gene>
    <name evidence="6" type="ORF">A1Q1_03238</name>
</gene>
<dbReference type="Gene3D" id="3.30.1520.10">
    <property type="entry name" value="Phox-like domain"/>
    <property type="match status" value="1"/>
</dbReference>
<evidence type="ECO:0000256" key="1">
    <source>
        <dbReference type="ARBA" id="ARBA00010883"/>
    </source>
</evidence>
<dbReference type="Pfam" id="PF00787">
    <property type="entry name" value="PX"/>
    <property type="match status" value="1"/>
</dbReference>
<comment type="caution">
    <text evidence="6">The sequence shown here is derived from an EMBL/GenBank/DDBJ whole genome shotgun (WGS) entry which is preliminary data.</text>
</comment>
<feature type="domain" description="RGS" evidence="4">
    <location>
        <begin position="440"/>
        <end position="587"/>
    </location>
</feature>
<dbReference type="GeneID" id="25986751"/>
<feature type="compositionally biased region" description="Basic and acidic residues" evidence="2">
    <location>
        <begin position="953"/>
        <end position="968"/>
    </location>
</feature>
<dbReference type="PANTHER" id="PTHR22775">
    <property type="entry name" value="SORTING NEXIN"/>
    <property type="match status" value="1"/>
</dbReference>
<feature type="region of interest" description="Disordered" evidence="2">
    <location>
        <begin position="904"/>
        <end position="968"/>
    </location>
</feature>
<dbReference type="InterPro" id="IPR013937">
    <property type="entry name" value="Sorting_nexin_C"/>
</dbReference>
<feature type="domain" description="PXA" evidence="5">
    <location>
        <begin position="109"/>
        <end position="290"/>
    </location>
</feature>
<feature type="region of interest" description="Disordered" evidence="2">
    <location>
        <begin position="750"/>
        <end position="871"/>
    </location>
</feature>
<dbReference type="InterPro" id="IPR036305">
    <property type="entry name" value="RGS_sf"/>
</dbReference>
<dbReference type="PROSITE" id="PS51207">
    <property type="entry name" value="PXA"/>
    <property type="match status" value="1"/>
</dbReference>
<feature type="compositionally biased region" description="Acidic residues" evidence="2">
    <location>
        <begin position="840"/>
        <end position="849"/>
    </location>
</feature>
<dbReference type="SUPFAM" id="SSF48097">
    <property type="entry name" value="Regulator of G-protein signaling, RGS"/>
    <property type="match status" value="1"/>
</dbReference>
<feature type="compositionally biased region" description="Basic and acidic residues" evidence="2">
    <location>
        <begin position="918"/>
        <end position="938"/>
    </location>
</feature>
<dbReference type="Pfam" id="PF08628">
    <property type="entry name" value="Nexin_C"/>
    <property type="match status" value="1"/>
</dbReference>
<dbReference type="OrthoDB" id="120967at2759"/>
<dbReference type="Gene3D" id="1.10.167.10">
    <property type="entry name" value="Regulator of G-protein Signalling 4, domain 2"/>
    <property type="match status" value="1"/>
</dbReference>
<reference evidence="6 7" key="1">
    <citation type="journal article" date="2012" name="Eukaryot. Cell">
        <title>Draft genome sequence of CBS 2479, the standard type strain of Trichosporon asahii.</title>
        <authorList>
            <person name="Yang R.Y."/>
            <person name="Li H.T."/>
            <person name="Zhu H."/>
            <person name="Zhou G.P."/>
            <person name="Wang M."/>
            <person name="Wang L."/>
        </authorList>
    </citation>
    <scope>NUCLEOTIDE SEQUENCE [LARGE SCALE GENOMIC DNA]</scope>
    <source>
        <strain evidence="7">ATCC 90039 / CBS 2479 / JCM 2466 / KCTC 7840 / NCYC 2677 / UAMH 7654</strain>
    </source>
</reference>
<dbReference type="VEuPathDB" id="FungiDB:A1Q1_03238"/>
<dbReference type="InterPro" id="IPR036871">
    <property type="entry name" value="PX_dom_sf"/>
</dbReference>
<keyword evidence="3" id="KW-0812">Transmembrane</keyword>
<dbReference type="SUPFAM" id="SSF64268">
    <property type="entry name" value="PX domain"/>
    <property type="match status" value="1"/>
</dbReference>
<keyword evidence="3" id="KW-1133">Transmembrane helix</keyword>
<evidence type="ECO:0000256" key="2">
    <source>
        <dbReference type="SAM" id="MobiDB-lite"/>
    </source>
</evidence>
<accession>J5SW72</accession>
<feature type="transmembrane region" description="Helical" evidence="3">
    <location>
        <begin position="6"/>
        <end position="23"/>
    </location>
</feature>